<reference evidence="2 3" key="1">
    <citation type="submission" date="2018-11" db="EMBL/GenBank/DDBJ databases">
        <title>Complete genome sequence of Leptospira kmetyi isolate LS 001/16 from soil sample associated with a leptospirosis patient in Kelantan.</title>
        <authorList>
            <person name="Muhammad Yusoff F."/>
            <person name="Muhammad Yusoff S."/>
            <person name="Ahmad M.N."/>
            <person name="Yusof N.Y."/>
            <person name="Aziah I."/>
        </authorList>
    </citation>
    <scope>NUCLEOTIDE SEQUENCE [LARGE SCALE GENOMIC DNA]</scope>
    <source>
        <strain evidence="2 3">LS 001/16</strain>
    </source>
</reference>
<feature type="signal peptide" evidence="1">
    <location>
        <begin position="1"/>
        <end position="29"/>
    </location>
</feature>
<gene>
    <name evidence="2" type="ORF">EFP84_19700</name>
</gene>
<sequence length="353" mass="39004">MFFRTKTKFLAQFLLIGLCGFGLQTAVSASESETSEAREVFVHQAEVDRVLAEPVSNLSSLDQEDFFVLNSKSLVGTKINRVDAARKKIKALQEQETSFVSSNRSSDLPKFQWDLNCFSGMSLNDLEDSFVFVGTPAFKNALGSFEDGSKNFASFSGENLVVPDSTEDVVPTFEKNCPLISLYVSPKFSANTKIAAVSSLGSVLDFVIRIGSSENSSGRSGSLDESSKEFSVDLCYQPEFSLRSELRSTNGQDPPKASVVDKAGRFWEEEGGFSNSSVVVSNDSKRKDEKISSGYPTLTSGLNFLKTNSKKFDFTTSNSKLTPKYFSYKTFTRENLQNPKVTFAFFDPKRILT</sequence>
<evidence type="ECO:0000256" key="1">
    <source>
        <dbReference type="SAM" id="SignalP"/>
    </source>
</evidence>
<feature type="chain" id="PRO_5042055497" evidence="1">
    <location>
        <begin position="30"/>
        <end position="353"/>
    </location>
</feature>
<dbReference type="EMBL" id="CP033615">
    <property type="protein sequence ID" value="AYV57853.1"/>
    <property type="molecule type" value="Genomic_DNA"/>
</dbReference>
<evidence type="ECO:0000313" key="2">
    <source>
        <dbReference type="EMBL" id="AYV57853.1"/>
    </source>
</evidence>
<dbReference type="Proteomes" id="UP000276407">
    <property type="component" value="Chromosome 2"/>
</dbReference>
<accession>A0AAD0UWX9</accession>
<keyword evidence="1" id="KW-0732">Signal</keyword>
<evidence type="ECO:0000313" key="3">
    <source>
        <dbReference type="Proteomes" id="UP000276407"/>
    </source>
</evidence>
<dbReference type="AlphaFoldDB" id="A0AAD0UWX9"/>
<protein>
    <submittedName>
        <fullName evidence="2">Uncharacterized protein</fullName>
    </submittedName>
</protein>
<dbReference type="KEGG" id="lkm:EFP84_19700"/>
<proteinExistence type="predicted"/>
<name>A0AAD0UWX9_9LEPT</name>
<organism evidence="2 3">
    <name type="scientific">Leptospira kmetyi</name>
    <dbReference type="NCBI Taxonomy" id="408139"/>
    <lineage>
        <taxon>Bacteria</taxon>
        <taxon>Pseudomonadati</taxon>
        <taxon>Spirochaetota</taxon>
        <taxon>Spirochaetia</taxon>
        <taxon>Leptospirales</taxon>
        <taxon>Leptospiraceae</taxon>
        <taxon>Leptospira</taxon>
    </lineage>
</organism>